<evidence type="ECO:0000259" key="8">
    <source>
        <dbReference type="PROSITE" id="PS50112"/>
    </source>
</evidence>
<dbReference type="InterPro" id="IPR004358">
    <property type="entry name" value="Sig_transdc_His_kin-like_C"/>
</dbReference>
<evidence type="ECO:0000256" key="3">
    <source>
        <dbReference type="ARBA" id="ARBA00022553"/>
    </source>
</evidence>
<dbReference type="SUPFAM" id="SSF55785">
    <property type="entry name" value="PYP-like sensor domain (PAS domain)"/>
    <property type="match status" value="9"/>
</dbReference>
<dbReference type="CDD" id="cd00130">
    <property type="entry name" value="PAS"/>
    <property type="match status" value="8"/>
</dbReference>
<dbReference type="PROSITE" id="PS50112">
    <property type="entry name" value="PAS"/>
    <property type="match status" value="9"/>
</dbReference>
<feature type="domain" description="PAS" evidence="8">
    <location>
        <begin position="518"/>
        <end position="590"/>
    </location>
</feature>
<dbReference type="NCBIfam" id="TIGR00229">
    <property type="entry name" value="sensory_box"/>
    <property type="match status" value="9"/>
</dbReference>
<feature type="domain" description="PAS" evidence="8">
    <location>
        <begin position="10"/>
        <end position="80"/>
    </location>
</feature>
<evidence type="ECO:0000256" key="2">
    <source>
        <dbReference type="ARBA" id="ARBA00012438"/>
    </source>
</evidence>
<dbReference type="InterPro" id="IPR005467">
    <property type="entry name" value="His_kinase_dom"/>
</dbReference>
<feature type="domain" description="PAS" evidence="8">
    <location>
        <begin position="900"/>
        <end position="970"/>
    </location>
</feature>
<dbReference type="InterPro" id="IPR013655">
    <property type="entry name" value="PAS_fold_3"/>
</dbReference>
<feature type="coiled-coil region" evidence="6">
    <location>
        <begin position="1027"/>
        <end position="1075"/>
    </location>
</feature>
<dbReference type="GO" id="GO:0006355">
    <property type="term" value="P:regulation of DNA-templated transcription"/>
    <property type="evidence" value="ECO:0007669"/>
    <property type="project" value="InterPro"/>
</dbReference>
<dbReference type="OrthoDB" id="9766459at2"/>
<dbReference type="STRING" id="1075417.SAMN05421823_10917"/>
<feature type="domain" description="PAS" evidence="8">
    <location>
        <begin position="779"/>
        <end position="834"/>
    </location>
</feature>
<dbReference type="FunFam" id="3.30.450.20:FF:000099">
    <property type="entry name" value="Sensory box sensor histidine kinase"/>
    <property type="match status" value="2"/>
</dbReference>
<feature type="coiled-coil region" evidence="6">
    <location>
        <begin position="1196"/>
        <end position="1241"/>
    </location>
</feature>
<evidence type="ECO:0000256" key="5">
    <source>
        <dbReference type="ARBA" id="ARBA00022777"/>
    </source>
</evidence>
<dbReference type="InterPro" id="IPR003594">
    <property type="entry name" value="HATPase_dom"/>
</dbReference>
<dbReference type="Gene3D" id="3.30.565.10">
    <property type="entry name" value="Histidine kinase-like ATPase, C-terminal domain"/>
    <property type="match status" value="1"/>
</dbReference>
<feature type="domain" description="PAC" evidence="9">
    <location>
        <begin position="848"/>
        <end position="899"/>
    </location>
</feature>
<dbReference type="InterPro" id="IPR035965">
    <property type="entry name" value="PAS-like_dom_sf"/>
</dbReference>
<dbReference type="PRINTS" id="PR00344">
    <property type="entry name" value="BCTRLSENSOR"/>
</dbReference>
<feature type="domain" description="PAC" evidence="9">
    <location>
        <begin position="721"/>
        <end position="771"/>
    </location>
</feature>
<dbReference type="EMBL" id="FNFO01000009">
    <property type="protein sequence ID" value="SDL91395.1"/>
    <property type="molecule type" value="Genomic_DNA"/>
</dbReference>
<evidence type="ECO:0000256" key="1">
    <source>
        <dbReference type="ARBA" id="ARBA00000085"/>
    </source>
</evidence>
<comment type="catalytic activity">
    <reaction evidence="1">
        <text>ATP + protein L-histidine = ADP + protein N-phospho-L-histidine.</text>
        <dbReference type="EC" id="2.7.13.3"/>
    </reaction>
</comment>
<evidence type="ECO:0000256" key="6">
    <source>
        <dbReference type="SAM" id="Coils"/>
    </source>
</evidence>
<dbReference type="GO" id="GO:0000155">
    <property type="term" value="F:phosphorelay sensor kinase activity"/>
    <property type="evidence" value="ECO:0007669"/>
    <property type="project" value="InterPro"/>
</dbReference>
<dbReference type="CDD" id="cd00082">
    <property type="entry name" value="HisKA"/>
    <property type="match status" value="1"/>
</dbReference>
<feature type="domain" description="PAS" evidence="8">
    <location>
        <begin position="281"/>
        <end position="328"/>
    </location>
</feature>
<dbReference type="RefSeq" id="WP_089685445.1">
    <property type="nucleotide sequence ID" value="NZ_FNFO01000009.1"/>
</dbReference>
<keyword evidence="5" id="KW-0418">Kinase</keyword>
<dbReference type="InterPro" id="IPR052162">
    <property type="entry name" value="Sensor_kinase/Photoreceptor"/>
</dbReference>
<dbReference type="Proteomes" id="UP000198510">
    <property type="component" value="Unassembled WGS sequence"/>
</dbReference>
<feature type="domain" description="PAC" evidence="9">
    <location>
        <begin position="973"/>
        <end position="1025"/>
    </location>
</feature>
<sequence length="1468" mass="170376">MSTETSQSIPESLLRVVFQQAQDGIFVFDERACVVEANPMACQMLGYTRQELQGLSLAQLIMSDHLQSYPLRLEELRKKSVLRMERRMRRKDGTSLAVEVSAYGTPDGQLIGFVREVTERQQAEEAIRTSEARFRALVDAAAQIVWTTGAQGDVVEDSPSWRAFTGQSYEAWKGFGWLEVLHPDDRERVAGEWQRAVDSRSPLATEYRLWHHSGEWRWTAVRASPVYSPHGELEAWVGMNTDITERKQIEQALADEQERRQLALEAGRMGTWHWYPASKTVEVDVSLRRMFGLSPDESTTSEDRIFQTFHRDDLPETRRRLENALQQRGTYEHDFRVILLDGSVRWCRSIGRGYYDAAGQFVVFNGVIFDIHAHKEAEQALHQSEDRLQQVISHLSEGLVIADTSGKMLHWNRAALAMHGFANMEECRQTLPEFQDLYQLAFLDGTPVPYDQWPMMRLFRDEEVQELELRIRRLDSDWERVFRYGGSSFLDATQQQVVFLSITDVTERNAAEQALKASEQRFERIVRATNDAVWDWDFATDDIWWNDGLRTIFGHDLKELKSDIAWWEEHIHSDDRLWLIDDLQNAIDNGEISWSGEYRYARADGTYAWVLDRGYIERDDDGRAVRMVGGMADITVRKEMEESIRNSEERFSKVFRMSPAAKALVRNEGREIMDANESYARLVGIRREELLGQSAAELLIVEAAERALIRDRMMANRGVIHNMEITATSREGKKLDVLFSAEPLELAGEACILVTMIDISRQKQAERQITQLHSDLAKSEKRFRGLVENSKDLFLVSTPAGMQYVSDNVVQILGYTPEAYLQLLPEQLVHPDDQPLRWKELEQPNALITLKFRALHQDGHWVWMEGTASNLFHVEEVGGILFTLRDITEKKHAEDALRESELHFRQLTESLPQLVWTCRPDGTCDYLSQQWVEYTGMPAEIQLQIGWMEQVHPDDRDATIDAWHLAVTQKSDFHVEFRIRRHDGLYRWFDTRAVRLVDSAGDTVKWFGSNTDIHDRREAEQALHLMNELLEQRVKERTIQLAEANQDLHAFAEEMQATNEELHTANEHISAINRQLTETTDLLQEAQHAASLGNWVIEIPSMKLFWSRELYEIWGFDTSETPRLAWVEERMHPEDFARLQESLDWNIREKKPSESIFRIFHPDGQMRFIETKAFPIVDDTGNVVRLRGISQDITLRKRLEEDLQQINASLEQKVNQRTTELRQLARTLQARNEELMRTNADLDNFIYMSSHDLKHPITNLEGLIDTLQFFQEPGQMERWEEMMRLSVARLRKVITHITEIAKVQKGLESEVKELDIAQVVQEVEKDLQALMTQEDATIQLQLDVPTVTFIPKYFNSILQNLLSNAIKYHHPERKPVVHLSTHREKERIVLTVRDNGLGLSPSQQKRLFKMFQRLHTHVEGTGIGLYMIKRMVENYGGRITAESQVDQGTTFRVYFNPTWFERPPHHTT</sequence>
<dbReference type="InterPro" id="IPR000014">
    <property type="entry name" value="PAS"/>
</dbReference>
<dbReference type="SMART" id="SM00387">
    <property type="entry name" value="HATPase_c"/>
    <property type="match status" value="1"/>
</dbReference>
<keyword evidence="4" id="KW-0808">Transferase</keyword>
<dbReference type="InterPro" id="IPR013767">
    <property type="entry name" value="PAS_fold"/>
</dbReference>
<evidence type="ECO:0000313" key="11">
    <source>
        <dbReference type="Proteomes" id="UP000198510"/>
    </source>
</evidence>
<protein>
    <recommendedName>
        <fullName evidence="2">histidine kinase</fullName>
        <ecNumber evidence="2">2.7.13.3</ecNumber>
    </recommendedName>
</protein>
<feature type="domain" description="PAS" evidence="8">
    <location>
        <begin position="1079"/>
        <end position="1150"/>
    </location>
</feature>
<dbReference type="Gene3D" id="1.10.287.130">
    <property type="match status" value="1"/>
</dbReference>
<keyword evidence="6" id="KW-0175">Coiled coil</keyword>
<feature type="domain" description="PAS" evidence="8">
    <location>
        <begin position="130"/>
        <end position="200"/>
    </location>
</feature>
<feature type="domain" description="PAS" evidence="8">
    <location>
        <begin position="384"/>
        <end position="425"/>
    </location>
</feature>
<dbReference type="SMART" id="SM00086">
    <property type="entry name" value="PAC"/>
    <property type="match status" value="9"/>
</dbReference>
<dbReference type="InterPro" id="IPR036890">
    <property type="entry name" value="HATPase_C_sf"/>
</dbReference>
<dbReference type="Pfam" id="PF13188">
    <property type="entry name" value="PAS_8"/>
    <property type="match status" value="1"/>
</dbReference>
<dbReference type="SMART" id="SM00091">
    <property type="entry name" value="PAS"/>
    <property type="match status" value="9"/>
</dbReference>
<feature type="domain" description="PAC" evidence="9">
    <location>
        <begin position="1153"/>
        <end position="1205"/>
    </location>
</feature>
<dbReference type="InterPro" id="IPR000700">
    <property type="entry name" value="PAS-assoc_C"/>
</dbReference>
<dbReference type="InterPro" id="IPR001610">
    <property type="entry name" value="PAC"/>
</dbReference>
<dbReference type="PROSITE" id="PS50113">
    <property type="entry name" value="PAC"/>
    <property type="match status" value="8"/>
</dbReference>
<dbReference type="SUPFAM" id="SSF55874">
    <property type="entry name" value="ATPase domain of HSP90 chaperone/DNA topoisomerase II/histidine kinase"/>
    <property type="match status" value="1"/>
</dbReference>
<dbReference type="InterPro" id="IPR036097">
    <property type="entry name" value="HisK_dim/P_sf"/>
</dbReference>
<dbReference type="Gene3D" id="3.30.450.20">
    <property type="entry name" value="PAS domain"/>
    <property type="match status" value="9"/>
</dbReference>
<accession>A0A1G9NZJ3</accession>
<proteinExistence type="predicted"/>
<dbReference type="Pfam" id="PF08447">
    <property type="entry name" value="PAS_3"/>
    <property type="match status" value="6"/>
</dbReference>
<dbReference type="SUPFAM" id="SSF47384">
    <property type="entry name" value="Homodimeric domain of signal transducing histidine kinase"/>
    <property type="match status" value="1"/>
</dbReference>
<evidence type="ECO:0000313" key="10">
    <source>
        <dbReference type="EMBL" id="SDL91395.1"/>
    </source>
</evidence>
<gene>
    <name evidence="10" type="ORF">SAMN05421823_10917</name>
</gene>
<keyword evidence="3" id="KW-0597">Phosphoprotein</keyword>
<feature type="domain" description="PAC" evidence="9">
    <location>
        <begin position="82"/>
        <end position="129"/>
    </location>
</feature>
<evidence type="ECO:0000259" key="7">
    <source>
        <dbReference type="PROSITE" id="PS50109"/>
    </source>
</evidence>
<dbReference type="Gene3D" id="2.10.70.100">
    <property type="match status" value="1"/>
</dbReference>
<feature type="domain" description="PAS" evidence="8">
    <location>
        <begin position="647"/>
        <end position="694"/>
    </location>
</feature>
<dbReference type="InterPro" id="IPR003661">
    <property type="entry name" value="HisK_dim/P_dom"/>
</dbReference>
<name>A0A1G9NZJ3_9BACT</name>
<dbReference type="Pfam" id="PF02518">
    <property type="entry name" value="HATPase_c"/>
    <property type="match status" value="1"/>
</dbReference>
<evidence type="ECO:0000256" key="4">
    <source>
        <dbReference type="ARBA" id="ARBA00022679"/>
    </source>
</evidence>
<evidence type="ECO:0000259" key="9">
    <source>
        <dbReference type="PROSITE" id="PS50113"/>
    </source>
</evidence>
<reference evidence="10 11" key="1">
    <citation type="submission" date="2016-10" db="EMBL/GenBank/DDBJ databases">
        <authorList>
            <person name="de Groot N.N."/>
        </authorList>
    </citation>
    <scope>NUCLEOTIDE SEQUENCE [LARGE SCALE GENOMIC DNA]</scope>
    <source>
        <strain evidence="10 11">DSM 25186</strain>
    </source>
</reference>
<feature type="domain" description="PAC" evidence="9">
    <location>
        <begin position="594"/>
        <end position="646"/>
    </location>
</feature>
<dbReference type="Pfam" id="PF00989">
    <property type="entry name" value="PAS"/>
    <property type="match status" value="2"/>
</dbReference>
<dbReference type="PANTHER" id="PTHR43304:SF1">
    <property type="entry name" value="PAC DOMAIN-CONTAINING PROTEIN"/>
    <property type="match status" value="1"/>
</dbReference>
<dbReference type="PROSITE" id="PS50109">
    <property type="entry name" value="HIS_KIN"/>
    <property type="match status" value="1"/>
</dbReference>
<keyword evidence="11" id="KW-1185">Reference proteome</keyword>
<dbReference type="EC" id="2.7.13.3" evidence="2"/>
<feature type="domain" description="PAC" evidence="9">
    <location>
        <begin position="331"/>
        <end position="383"/>
    </location>
</feature>
<feature type="domain" description="Histidine kinase" evidence="7">
    <location>
        <begin position="1248"/>
        <end position="1459"/>
    </location>
</feature>
<dbReference type="PANTHER" id="PTHR43304">
    <property type="entry name" value="PHYTOCHROME-LIKE PROTEIN CPH1"/>
    <property type="match status" value="1"/>
</dbReference>
<organism evidence="10 11">
    <name type="scientific">Catalinimonas alkaloidigena</name>
    <dbReference type="NCBI Taxonomy" id="1075417"/>
    <lineage>
        <taxon>Bacteria</taxon>
        <taxon>Pseudomonadati</taxon>
        <taxon>Bacteroidota</taxon>
        <taxon>Cytophagia</taxon>
        <taxon>Cytophagales</taxon>
        <taxon>Catalimonadaceae</taxon>
        <taxon>Catalinimonas</taxon>
    </lineage>
</organism>
<feature type="domain" description="PAC" evidence="9">
    <location>
        <begin position="203"/>
        <end position="255"/>
    </location>
</feature>